<dbReference type="AlphaFoldDB" id="A0A3M7QJY1"/>
<comment type="caution">
    <text evidence="1">The sequence shown here is derived from an EMBL/GenBank/DDBJ whole genome shotgun (WGS) entry which is preliminary data.</text>
</comment>
<evidence type="ECO:0000313" key="1">
    <source>
        <dbReference type="EMBL" id="RNA11630.1"/>
    </source>
</evidence>
<sequence>MLNSDPYFALLTDLIKDYQIITLFISQVSRTKEVKIRFKYNSKKSMTLFYVNLCNKICQKSALSANFIFKLLKKDFNLTNVEIEDLTESIYNLLKD</sequence>
<dbReference type="Proteomes" id="UP000276133">
    <property type="component" value="Unassembled WGS sequence"/>
</dbReference>
<proteinExistence type="predicted"/>
<evidence type="ECO:0000313" key="2">
    <source>
        <dbReference type="Proteomes" id="UP000276133"/>
    </source>
</evidence>
<keyword evidence="2" id="KW-1185">Reference proteome</keyword>
<accession>A0A3M7QJY1</accession>
<gene>
    <name evidence="1" type="ORF">BpHYR1_008457</name>
</gene>
<protein>
    <submittedName>
        <fullName evidence="1">Uncharacterized protein</fullName>
    </submittedName>
</protein>
<name>A0A3M7QJY1_BRAPC</name>
<reference evidence="1 2" key="1">
    <citation type="journal article" date="2018" name="Sci. Rep.">
        <title>Genomic signatures of local adaptation to the degree of environmental predictability in rotifers.</title>
        <authorList>
            <person name="Franch-Gras L."/>
            <person name="Hahn C."/>
            <person name="Garcia-Roger E.M."/>
            <person name="Carmona M.J."/>
            <person name="Serra M."/>
            <person name="Gomez A."/>
        </authorList>
    </citation>
    <scope>NUCLEOTIDE SEQUENCE [LARGE SCALE GENOMIC DNA]</scope>
    <source>
        <strain evidence="1">HYR1</strain>
    </source>
</reference>
<organism evidence="1 2">
    <name type="scientific">Brachionus plicatilis</name>
    <name type="common">Marine rotifer</name>
    <name type="synonym">Brachionus muelleri</name>
    <dbReference type="NCBI Taxonomy" id="10195"/>
    <lineage>
        <taxon>Eukaryota</taxon>
        <taxon>Metazoa</taxon>
        <taxon>Spiralia</taxon>
        <taxon>Gnathifera</taxon>
        <taxon>Rotifera</taxon>
        <taxon>Eurotatoria</taxon>
        <taxon>Monogononta</taxon>
        <taxon>Pseudotrocha</taxon>
        <taxon>Ploima</taxon>
        <taxon>Brachionidae</taxon>
        <taxon>Brachionus</taxon>
    </lineage>
</organism>
<dbReference type="EMBL" id="REGN01005903">
    <property type="protein sequence ID" value="RNA11630.1"/>
    <property type="molecule type" value="Genomic_DNA"/>
</dbReference>